<reference evidence="1 2" key="1">
    <citation type="journal article" date="2012" name="New Phytol.">
        <title>Insight into trade-off between wood decay and parasitism from the genome of a fungal forest pathogen.</title>
        <authorList>
            <person name="Olson A."/>
            <person name="Aerts A."/>
            <person name="Asiegbu F."/>
            <person name="Belbahri L."/>
            <person name="Bouzid O."/>
            <person name="Broberg A."/>
            <person name="Canback B."/>
            <person name="Coutinho P.M."/>
            <person name="Cullen D."/>
            <person name="Dalman K."/>
            <person name="Deflorio G."/>
            <person name="van Diepen L.T."/>
            <person name="Dunand C."/>
            <person name="Duplessis S."/>
            <person name="Durling M."/>
            <person name="Gonthier P."/>
            <person name="Grimwood J."/>
            <person name="Fossdal C.G."/>
            <person name="Hansson D."/>
            <person name="Henrissat B."/>
            <person name="Hietala A."/>
            <person name="Himmelstrand K."/>
            <person name="Hoffmeister D."/>
            <person name="Hogberg N."/>
            <person name="James T.Y."/>
            <person name="Karlsson M."/>
            <person name="Kohler A."/>
            <person name="Kues U."/>
            <person name="Lee Y.H."/>
            <person name="Lin Y.C."/>
            <person name="Lind M."/>
            <person name="Lindquist E."/>
            <person name="Lombard V."/>
            <person name="Lucas S."/>
            <person name="Lunden K."/>
            <person name="Morin E."/>
            <person name="Murat C."/>
            <person name="Park J."/>
            <person name="Raffaello T."/>
            <person name="Rouze P."/>
            <person name="Salamov A."/>
            <person name="Schmutz J."/>
            <person name="Solheim H."/>
            <person name="Stahlberg J."/>
            <person name="Velez H."/>
            <person name="de Vries R.P."/>
            <person name="Wiebenga A."/>
            <person name="Woodward S."/>
            <person name="Yakovlev I."/>
            <person name="Garbelotto M."/>
            <person name="Martin F."/>
            <person name="Grigoriev I.V."/>
            <person name="Stenlid J."/>
        </authorList>
    </citation>
    <scope>NUCLEOTIDE SEQUENCE [LARGE SCALE GENOMIC DNA]</scope>
    <source>
        <strain evidence="1 2">TC 32-1</strain>
    </source>
</reference>
<dbReference type="Proteomes" id="UP000030671">
    <property type="component" value="Unassembled WGS sequence"/>
</dbReference>
<dbReference type="HOGENOM" id="CLU_2197314_0_0_1"/>
<dbReference type="GeneID" id="20667966"/>
<dbReference type="InParanoid" id="W4K9A7"/>
<sequence>MMTRNKNKRGIGSSSVHRGINSSYLQGEKAAPELRERFADRLLSAFTKKELSIDNWDPLSEHSQDLKLILGPGAKRPVHIILTEMTPREAATFAAGEFASIALQAQSH</sequence>
<dbReference type="RefSeq" id="XP_009544728.1">
    <property type="nucleotide sequence ID" value="XM_009546433.1"/>
</dbReference>
<dbReference type="AlphaFoldDB" id="W4K9A7"/>
<protein>
    <submittedName>
        <fullName evidence="1">Uncharacterized protein</fullName>
    </submittedName>
</protein>
<keyword evidence="2" id="KW-1185">Reference proteome</keyword>
<name>W4K9A7_HETIT</name>
<organism evidence="1 2">
    <name type="scientific">Heterobasidion irregulare (strain TC 32-1)</name>
    <dbReference type="NCBI Taxonomy" id="747525"/>
    <lineage>
        <taxon>Eukaryota</taxon>
        <taxon>Fungi</taxon>
        <taxon>Dikarya</taxon>
        <taxon>Basidiomycota</taxon>
        <taxon>Agaricomycotina</taxon>
        <taxon>Agaricomycetes</taxon>
        <taxon>Russulales</taxon>
        <taxon>Bondarzewiaceae</taxon>
        <taxon>Heterobasidion</taxon>
        <taxon>Heterobasidion annosum species complex</taxon>
    </lineage>
</organism>
<proteinExistence type="predicted"/>
<evidence type="ECO:0000313" key="2">
    <source>
        <dbReference type="Proteomes" id="UP000030671"/>
    </source>
</evidence>
<accession>W4K9A7</accession>
<dbReference type="OrthoDB" id="3164380at2759"/>
<dbReference type="KEGG" id="hir:HETIRDRAFT_165192"/>
<dbReference type="EMBL" id="KI925457">
    <property type="protein sequence ID" value="ETW82363.1"/>
    <property type="molecule type" value="Genomic_DNA"/>
</dbReference>
<gene>
    <name evidence="1" type="ORF">HETIRDRAFT_165192</name>
</gene>
<evidence type="ECO:0000313" key="1">
    <source>
        <dbReference type="EMBL" id="ETW82363.1"/>
    </source>
</evidence>